<dbReference type="GO" id="GO:0015369">
    <property type="term" value="F:calcium:proton antiporter activity"/>
    <property type="evidence" value="ECO:0007669"/>
    <property type="project" value="UniProtKB-UniRule"/>
</dbReference>
<evidence type="ECO:0000256" key="2">
    <source>
        <dbReference type="ARBA" id="ARBA00008170"/>
    </source>
</evidence>
<keyword evidence="8 10" id="KW-0406">Ion transport</keyword>
<evidence type="ECO:0000313" key="14">
    <source>
        <dbReference type="Proteomes" id="UP000245884"/>
    </source>
</evidence>
<keyword evidence="10" id="KW-0050">Antiport</keyword>
<feature type="transmembrane region" description="Helical" evidence="10">
    <location>
        <begin position="281"/>
        <end position="299"/>
    </location>
</feature>
<evidence type="ECO:0000256" key="4">
    <source>
        <dbReference type="ARBA" id="ARBA00022568"/>
    </source>
</evidence>
<dbReference type="OrthoDB" id="1699231at2759"/>
<keyword evidence="14" id="KW-1185">Reference proteome</keyword>
<feature type="transmembrane region" description="Helical" evidence="10">
    <location>
        <begin position="423"/>
        <end position="444"/>
    </location>
</feature>
<evidence type="ECO:0000256" key="8">
    <source>
        <dbReference type="ARBA" id="ARBA00023065"/>
    </source>
</evidence>
<feature type="region of interest" description="Disordered" evidence="11">
    <location>
        <begin position="1"/>
        <end position="69"/>
    </location>
</feature>
<feature type="transmembrane region" description="Helical" evidence="10">
    <location>
        <begin position="101"/>
        <end position="123"/>
    </location>
</feature>
<evidence type="ECO:0000256" key="7">
    <source>
        <dbReference type="ARBA" id="ARBA00022989"/>
    </source>
</evidence>
<dbReference type="PANTHER" id="PTHR31503">
    <property type="entry name" value="VACUOLAR CALCIUM ION TRANSPORTER"/>
    <property type="match status" value="1"/>
</dbReference>
<evidence type="ECO:0000256" key="10">
    <source>
        <dbReference type="RuleBase" id="RU365028"/>
    </source>
</evidence>
<feature type="transmembrane region" description="Helical" evidence="10">
    <location>
        <begin position="391"/>
        <end position="417"/>
    </location>
</feature>
<dbReference type="Pfam" id="PF01699">
    <property type="entry name" value="Na_Ca_ex"/>
    <property type="match status" value="2"/>
</dbReference>
<accession>A0A316UND1</accession>
<dbReference type="GO" id="GO:0006874">
    <property type="term" value="P:intracellular calcium ion homeostasis"/>
    <property type="evidence" value="ECO:0007669"/>
    <property type="project" value="TreeGrafter"/>
</dbReference>
<feature type="compositionally biased region" description="Low complexity" evidence="11">
    <location>
        <begin position="1"/>
        <end position="36"/>
    </location>
</feature>
<keyword evidence="9 10" id="KW-0472">Membrane</keyword>
<dbReference type="Proteomes" id="UP000245884">
    <property type="component" value="Unassembled WGS sequence"/>
</dbReference>
<dbReference type="STRING" id="1569628.A0A316UND1"/>
<dbReference type="NCBIfam" id="TIGR00378">
    <property type="entry name" value="cax"/>
    <property type="match status" value="1"/>
</dbReference>
<dbReference type="InterPro" id="IPR004837">
    <property type="entry name" value="NaCa_Exmemb"/>
</dbReference>
<keyword evidence="6 10" id="KW-0106">Calcium</keyword>
<dbReference type="GO" id="GO:0012505">
    <property type="term" value="C:endomembrane system"/>
    <property type="evidence" value="ECO:0007669"/>
    <property type="project" value="UniProtKB-SubCell"/>
</dbReference>
<evidence type="ECO:0000256" key="6">
    <source>
        <dbReference type="ARBA" id="ARBA00022837"/>
    </source>
</evidence>
<feature type="transmembrane region" description="Helical" evidence="10">
    <location>
        <begin position="451"/>
        <end position="471"/>
    </location>
</feature>
<feature type="transmembrane region" description="Helical" evidence="10">
    <location>
        <begin position="209"/>
        <end position="231"/>
    </location>
</feature>
<proteinExistence type="inferred from homology"/>
<evidence type="ECO:0000313" key="13">
    <source>
        <dbReference type="EMBL" id="PWN26308.1"/>
    </source>
</evidence>
<dbReference type="GeneID" id="37026329"/>
<dbReference type="AlphaFoldDB" id="A0A316UND1"/>
<organism evidence="13 14">
    <name type="scientific">Jaminaea rosea</name>
    <dbReference type="NCBI Taxonomy" id="1569628"/>
    <lineage>
        <taxon>Eukaryota</taxon>
        <taxon>Fungi</taxon>
        <taxon>Dikarya</taxon>
        <taxon>Basidiomycota</taxon>
        <taxon>Ustilaginomycotina</taxon>
        <taxon>Exobasidiomycetes</taxon>
        <taxon>Microstromatales</taxon>
        <taxon>Microstromatales incertae sedis</taxon>
        <taxon>Jaminaea</taxon>
    </lineage>
</organism>
<dbReference type="FunFam" id="1.20.1420.30:FF:000024">
    <property type="entry name" value="Calcium/proton exchanger, variant"/>
    <property type="match status" value="1"/>
</dbReference>
<evidence type="ECO:0000256" key="5">
    <source>
        <dbReference type="ARBA" id="ARBA00022692"/>
    </source>
</evidence>
<keyword evidence="4 10" id="KW-0109">Calcium transport</keyword>
<dbReference type="PANTHER" id="PTHR31503:SF20">
    <property type="entry name" value="CA(2+)_H(+) EXCHANGER, PUTATIVE (EUROFUNG)-RELATED"/>
    <property type="match status" value="1"/>
</dbReference>
<sequence length="488" mass="52166">MEEGRANTTSSSSGGNASSSQQDLGSSTGVTSSNGGQIAAQRTRTVEKDASGQGFGLAGHGAPPRRMTMRSDGAARSFHDLFTPEKRLKPAPNSWQSFKNIIFLSPLNILLLCIPISWALYFALDLGDNIPGEDCNAHIKNNVGVFVTAFLAIMPLAQLLSYGTEEIALRVGQTLGGLINATLGNAVELIVAIIALFHCELTIVQTSLIGSVLSNLLLVLGTCFFVGGLRFKEQEFKQTAAQLNSGLLAMAVIAVLIPAGFHATLGDNIMDPMERDDLLKVSRGTSIILLVIYGGYLFFTLSSHKSLYEDDDPEEEEQPTLNLTMAIVLLVVSTALVGVTSEWLVDTIDGVTCTGNISKTWVGLILLPIVSNAAEHVSAVTGAYKAKMDLAMGIAVGSSIQISIFVIPLLTIISWIASKPLSLLFDPFVAILLFLAVLVVNYAIADGKSNYMEGFVLMMVFLVMALVAWFIPDPQDGSQLFPDSACRI</sequence>
<feature type="transmembrane region" description="Helical" evidence="10">
    <location>
        <begin position="243"/>
        <end position="261"/>
    </location>
</feature>
<comment type="similarity">
    <text evidence="2 10">Belongs to the Ca(2+):cation antiporter (CaCA) (TC 2.A.19) family.</text>
</comment>
<feature type="transmembrane region" description="Helical" evidence="10">
    <location>
        <begin position="320"/>
        <end position="341"/>
    </location>
</feature>
<dbReference type="EMBL" id="KZ819672">
    <property type="protein sequence ID" value="PWN26308.1"/>
    <property type="molecule type" value="Genomic_DNA"/>
</dbReference>
<feature type="domain" description="Sodium/calcium exchanger membrane region" evidence="12">
    <location>
        <begin position="326"/>
        <end position="469"/>
    </location>
</feature>
<dbReference type="InterPro" id="IPR044880">
    <property type="entry name" value="NCX_ion-bd_dom_sf"/>
</dbReference>
<evidence type="ECO:0000256" key="11">
    <source>
        <dbReference type="SAM" id="MobiDB-lite"/>
    </source>
</evidence>
<evidence type="ECO:0000256" key="9">
    <source>
        <dbReference type="ARBA" id="ARBA00023136"/>
    </source>
</evidence>
<reference evidence="13 14" key="1">
    <citation type="journal article" date="2018" name="Mol. Biol. Evol.">
        <title>Broad Genomic Sampling Reveals a Smut Pathogenic Ancestry of the Fungal Clade Ustilaginomycotina.</title>
        <authorList>
            <person name="Kijpornyongpan T."/>
            <person name="Mondo S.J."/>
            <person name="Barry K."/>
            <person name="Sandor L."/>
            <person name="Lee J."/>
            <person name="Lipzen A."/>
            <person name="Pangilinan J."/>
            <person name="LaButti K."/>
            <person name="Hainaut M."/>
            <person name="Henrissat B."/>
            <person name="Grigoriev I.V."/>
            <person name="Spatafora J.W."/>
            <person name="Aime M.C."/>
        </authorList>
    </citation>
    <scope>NUCLEOTIDE SEQUENCE [LARGE SCALE GENOMIC DNA]</scope>
    <source>
        <strain evidence="13 14">MCA 5214</strain>
    </source>
</reference>
<feature type="transmembrane region" description="Helical" evidence="10">
    <location>
        <begin position="361"/>
        <end position="384"/>
    </location>
</feature>
<gene>
    <name evidence="13" type="ORF">BDZ90DRAFT_221960</name>
</gene>
<dbReference type="Gene3D" id="1.20.1420.30">
    <property type="entry name" value="NCX, central ion-binding region"/>
    <property type="match status" value="1"/>
</dbReference>
<keyword evidence="7 10" id="KW-1133">Transmembrane helix</keyword>
<keyword evidence="10" id="KW-0926">Vacuole</keyword>
<protein>
    <recommendedName>
        <fullName evidence="10">Vacuolar calcium ion transporter</fullName>
    </recommendedName>
</protein>
<evidence type="ECO:0000256" key="3">
    <source>
        <dbReference type="ARBA" id="ARBA00022448"/>
    </source>
</evidence>
<comment type="subcellular location">
    <subcellularLocation>
        <location evidence="1">Endomembrane system</location>
        <topology evidence="1">Multi-pass membrane protein</topology>
    </subcellularLocation>
    <subcellularLocation>
        <location evidence="10">Vacuole membrane</location>
    </subcellularLocation>
</comment>
<evidence type="ECO:0000256" key="1">
    <source>
        <dbReference type="ARBA" id="ARBA00004127"/>
    </source>
</evidence>
<keyword evidence="3 10" id="KW-0813">Transport</keyword>
<dbReference type="GO" id="GO:0000329">
    <property type="term" value="C:fungal-type vacuole membrane"/>
    <property type="evidence" value="ECO:0007669"/>
    <property type="project" value="TreeGrafter"/>
</dbReference>
<dbReference type="InterPro" id="IPR004798">
    <property type="entry name" value="CAX-like"/>
</dbReference>
<feature type="domain" description="Sodium/calcium exchanger membrane region" evidence="12">
    <location>
        <begin position="143"/>
        <end position="300"/>
    </location>
</feature>
<evidence type="ECO:0000259" key="12">
    <source>
        <dbReference type="Pfam" id="PF01699"/>
    </source>
</evidence>
<dbReference type="InterPro" id="IPR004713">
    <property type="entry name" value="CaH_exchang"/>
</dbReference>
<name>A0A316UND1_9BASI</name>
<feature type="transmembrane region" description="Helical" evidence="10">
    <location>
        <begin position="143"/>
        <end position="163"/>
    </location>
</feature>
<dbReference type="NCBIfam" id="TIGR00846">
    <property type="entry name" value="caca2"/>
    <property type="match status" value="1"/>
</dbReference>
<dbReference type="RefSeq" id="XP_025360920.1">
    <property type="nucleotide sequence ID" value="XM_025504506.1"/>
</dbReference>
<comment type="function">
    <text evidence="10">Has a role in promoting intracellular calcium ion sequestration via the exchange of calcium ions for hydrogen ions across the vacuolar membrane. Involved also in manganese ion homeostasis via its uptake into the vacuole.</text>
</comment>
<feature type="transmembrane region" description="Helical" evidence="10">
    <location>
        <begin position="175"/>
        <end position="197"/>
    </location>
</feature>
<keyword evidence="5 10" id="KW-0812">Transmembrane</keyword>